<dbReference type="eggNOG" id="COG0833">
    <property type="taxonomic scope" value="Bacteria"/>
</dbReference>
<evidence type="ECO:0000256" key="1">
    <source>
        <dbReference type="ARBA" id="ARBA00004651"/>
    </source>
</evidence>
<organism evidence="9 10">
    <name type="scientific">Neobacillus bataviensis LMG 21833</name>
    <dbReference type="NCBI Taxonomy" id="1117379"/>
    <lineage>
        <taxon>Bacteria</taxon>
        <taxon>Bacillati</taxon>
        <taxon>Bacillota</taxon>
        <taxon>Bacilli</taxon>
        <taxon>Bacillales</taxon>
        <taxon>Bacillaceae</taxon>
        <taxon>Neobacillus</taxon>
    </lineage>
</organism>
<name>K6CJC3_9BACI</name>
<dbReference type="GO" id="GO:0005886">
    <property type="term" value="C:plasma membrane"/>
    <property type="evidence" value="ECO:0007669"/>
    <property type="project" value="UniProtKB-SubCell"/>
</dbReference>
<dbReference type="GO" id="GO:0055085">
    <property type="term" value="P:transmembrane transport"/>
    <property type="evidence" value="ECO:0007669"/>
    <property type="project" value="InterPro"/>
</dbReference>
<feature type="non-terminal residue" evidence="9">
    <location>
        <position position="1"/>
    </location>
</feature>
<evidence type="ECO:0000256" key="4">
    <source>
        <dbReference type="ARBA" id="ARBA00022970"/>
    </source>
</evidence>
<evidence type="ECO:0000256" key="7">
    <source>
        <dbReference type="SAM" id="Phobius"/>
    </source>
</evidence>
<feature type="transmembrane region" description="Helical" evidence="7">
    <location>
        <begin position="175"/>
        <end position="200"/>
    </location>
</feature>
<dbReference type="EMBL" id="AJLS01000018">
    <property type="protein sequence ID" value="EKN71255.1"/>
    <property type="molecule type" value="Genomic_DNA"/>
</dbReference>
<keyword evidence="6 7" id="KW-0472">Membrane</keyword>
<proteinExistence type="predicted"/>
<feature type="non-terminal residue" evidence="9">
    <location>
        <position position="240"/>
    </location>
</feature>
<feature type="transmembrane region" description="Helical" evidence="7">
    <location>
        <begin position="117"/>
        <end position="139"/>
    </location>
</feature>
<dbReference type="PANTHER" id="PTHR43495:SF5">
    <property type="entry name" value="GAMMA-AMINOBUTYRIC ACID PERMEASE"/>
    <property type="match status" value="1"/>
</dbReference>
<keyword evidence="2" id="KW-0813">Transport</keyword>
<dbReference type="PANTHER" id="PTHR43495">
    <property type="entry name" value="GABA PERMEASE"/>
    <property type="match status" value="1"/>
</dbReference>
<keyword evidence="10" id="KW-1185">Reference proteome</keyword>
<feature type="transmembrane region" description="Helical" evidence="7">
    <location>
        <begin position="212"/>
        <end position="232"/>
    </location>
</feature>
<feature type="transmembrane region" description="Helical" evidence="7">
    <location>
        <begin position="60"/>
        <end position="80"/>
    </location>
</feature>
<evidence type="ECO:0000313" key="9">
    <source>
        <dbReference type="EMBL" id="EKN71255.1"/>
    </source>
</evidence>
<evidence type="ECO:0000256" key="3">
    <source>
        <dbReference type="ARBA" id="ARBA00022692"/>
    </source>
</evidence>
<dbReference type="Pfam" id="PF00324">
    <property type="entry name" value="AA_permease"/>
    <property type="match status" value="1"/>
</dbReference>
<sequence>LTSRCRINPIKDRITENSSNSTTETQVKRGLKSRHVSMIALGGTIGTGLFLTSGDVIHTAGPFGALTAYVLIGAMVYFLMTSLGEMATYLPTSGSFSDYGTRYVDPAFGFALGWNYWLNWAITVAVDLTAVALCIKFWLPDVPSWIFSLIALIIVFSINALSVKTFGETEYWLSAIKITVVVLFLIIGFLSIFGIMGGHIDVAKNLSVGNHGFVGGLGSFTTGGGILGVLLVTHSAFQGT</sequence>
<dbReference type="GO" id="GO:0006865">
    <property type="term" value="P:amino acid transport"/>
    <property type="evidence" value="ECO:0007669"/>
    <property type="project" value="UniProtKB-KW"/>
</dbReference>
<dbReference type="InterPro" id="IPR004841">
    <property type="entry name" value="AA-permease/SLC12A_dom"/>
</dbReference>
<accession>K6CJC3</accession>
<gene>
    <name evidence="9" type="ORF">BABA_02472</name>
</gene>
<dbReference type="Proteomes" id="UP000006316">
    <property type="component" value="Unassembled WGS sequence"/>
</dbReference>
<reference evidence="9 10" key="1">
    <citation type="journal article" date="2012" name="Front. Microbiol.">
        <title>Redundancy and modularity in membrane-associated dissimilatory nitrate reduction in Bacillus.</title>
        <authorList>
            <person name="Heylen K."/>
            <person name="Keltjens J."/>
        </authorList>
    </citation>
    <scope>NUCLEOTIDE SEQUENCE [LARGE SCALE GENOMIC DNA]</scope>
    <source>
        <strain evidence="10">LMG 21833T</strain>
    </source>
</reference>
<evidence type="ECO:0000313" key="10">
    <source>
        <dbReference type="Proteomes" id="UP000006316"/>
    </source>
</evidence>
<feature type="domain" description="Amino acid permease/ SLC12A" evidence="8">
    <location>
        <begin position="35"/>
        <end position="240"/>
    </location>
</feature>
<feature type="transmembrane region" description="Helical" evidence="7">
    <location>
        <begin position="36"/>
        <end position="54"/>
    </location>
</feature>
<dbReference type="AlphaFoldDB" id="K6CJC3"/>
<protein>
    <submittedName>
        <fullName evidence="9">Lysine specific permease</fullName>
    </submittedName>
</protein>
<evidence type="ECO:0000256" key="6">
    <source>
        <dbReference type="ARBA" id="ARBA00023136"/>
    </source>
</evidence>
<keyword evidence="4" id="KW-0029">Amino-acid transport</keyword>
<keyword evidence="5 7" id="KW-1133">Transmembrane helix</keyword>
<comment type="subcellular location">
    <subcellularLocation>
        <location evidence="1">Cell membrane</location>
        <topology evidence="1">Multi-pass membrane protein</topology>
    </subcellularLocation>
</comment>
<comment type="caution">
    <text evidence="9">The sequence shown here is derived from an EMBL/GenBank/DDBJ whole genome shotgun (WGS) entry which is preliminary data.</text>
</comment>
<keyword evidence="3 7" id="KW-0812">Transmembrane</keyword>
<evidence type="ECO:0000259" key="8">
    <source>
        <dbReference type="Pfam" id="PF00324"/>
    </source>
</evidence>
<dbReference type="Gene3D" id="1.20.1740.10">
    <property type="entry name" value="Amino acid/polyamine transporter I"/>
    <property type="match status" value="1"/>
</dbReference>
<evidence type="ECO:0000256" key="2">
    <source>
        <dbReference type="ARBA" id="ARBA00022448"/>
    </source>
</evidence>
<feature type="transmembrane region" description="Helical" evidence="7">
    <location>
        <begin position="145"/>
        <end position="163"/>
    </location>
</feature>
<evidence type="ECO:0000256" key="5">
    <source>
        <dbReference type="ARBA" id="ARBA00022989"/>
    </source>
</evidence>